<comment type="subcellular location">
    <subcellularLocation>
        <location evidence="1 10">Cell membrane</location>
        <topology evidence="1 10">Multi-pass membrane protein</topology>
    </subcellularLocation>
</comment>
<dbReference type="HOGENOM" id="CLU_094156_6_2_9"/>
<evidence type="ECO:0000313" key="11">
    <source>
        <dbReference type="EMBL" id="ADG83532.1"/>
    </source>
</evidence>
<keyword evidence="6 10" id="KW-0653">Protein transport</keyword>
<dbReference type="eggNOG" id="COG1314">
    <property type="taxonomic scope" value="Bacteria"/>
</dbReference>
<keyword evidence="9 10" id="KW-0472">Membrane</keyword>
<name>D5XC80_THEPJ</name>
<comment type="function">
    <text evidence="10">Involved in protein export. Participates in an early event of protein translocation.</text>
</comment>
<dbReference type="GO" id="GO:0009306">
    <property type="term" value="P:protein secretion"/>
    <property type="evidence" value="ECO:0007669"/>
    <property type="project" value="UniProtKB-UniRule"/>
</dbReference>
<comment type="caution">
    <text evidence="10">Lacks conserved residue(s) required for the propagation of feature annotation.</text>
</comment>
<dbReference type="InterPro" id="IPR004692">
    <property type="entry name" value="SecG"/>
</dbReference>
<dbReference type="PANTHER" id="PTHR34182">
    <property type="entry name" value="PROTEIN-EXPORT MEMBRANE PROTEIN SECG"/>
    <property type="match status" value="1"/>
</dbReference>
<dbReference type="EMBL" id="CP002028">
    <property type="protein sequence ID" value="ADG83532.1"/>
    <property type="molecule type" value="Genomic_DNA"/>
</dbReference>
<dbReference type="GO" id="GO:0005886">
    <property type="term" value="C:plasma membrane"/>
    <property type="evidence" value="ECO:0007669"/>
    <property type="project" value="UniProtKB-SubCell"/>
</dbReference>
<sequence length="74" mass="7543">MKIAVIIVHILLALGVIVTVLLQSGKSAGLSGAIAGGADAIFGKKKGMDEFLSKLSTTFAIGFLITSLALSIIK</sequence>
<evidence type="ECO:0000256" key="9">
    <source>
        <dbReference type="ARBA" id="ARBA00023136"/>
    </source>
</evidence>
<evidence type="ECO:0000256" key="1">
    <source>
        <dbReference type="ARBA" id="ARBA00004651"/>
    </source>
</evidence>
<reference evidence="11 12" key="1">
    <citation type="submission" date="2010-05" db="EMBL/GenBank/DDBJ databases">
        <title>Complete sequence of Thermincola sp. JR.</title>
        <authorList>
            <consortium name="US DOE Joint Genome Institute"/>
            <person name="Lucas S."/>
            <person name="Copeland A."/>
            <person name="Lapidus A."/>
            <person name="Cheng J.-F."/>
            <person name="Bruce D."/>
            <person name="Goodwin L."/>
            <person name="Pitluck S."/>
            <person name="Chertkov O."/>
            <person name="Detter J.C."/>
            <person name="Han C."/>
            <person name="Tapia R."/>
            <person name="Land M."/>
            <person name="Hauser L."/>
            <person name="Kyrpides N."/>
            <person name="Mikhailova N."/>
            <person name="Hazen T.C."/>
            <person name="Woyke T."/>
        </authorList>
    </citation>
    <scope>NUCLEOTIDE SEQUENCE [LARGE SCALE GENOMIC DNA]</scope>
    <source>
        <strain evidence="11 12">JR</strain>
    </source>
</reference>
<keyword evidence="12" id="KW-1185">Reference proteome</keyword>
<keyword evidence="8 10" id="KW-0811">Translocation</keyword>
<gene>
    <name evidence="11" type="ordered locus">TherJR_2697</name>
</gene>
<evidence type="ECO:0000256" key="5">
    <source>
        <dbReference type="ARBA" id="ARBA00022692"/>
    </source>
</evidence>
<dbReference type="KEGG" id="tjr:TherJR_2697"/>
<dbReference type="Proteomes" id="UP000002377">
    <property type="component" value="Chromosome"/>
</dbReference>
<dbReference type="PRINTS" id="PR01651">
    <property type="entry name" value="SECGEXPORT"/>
</dbReference>
<dbReference type="AlphaFoldDB" id="D5XC80"/>
<dbReference type="NCBIfam" id="TIGR00810">
    <property type="entry name" value="secG"/>
    <property type="match status" value="1"/>
</dbReference>
<evidence type="ECO:0000256" key="2">
    <source>
        <dbReference type="ARBA" id="ARBA00008445"/>
    </source>
</evidence>
<feature type="transmembrane region" description="Helical" evidence="10">
    <location>
        <begin position="56"/>
        <end position="73"/>
    </location>
</feature>
<evidence type="ECO:0000256" key="7">
    <source>
        <dbReference type="ARBA" id="ARBA00022989"/>
    </source>
</evidence>
<keyword evidence="3 10" id="KW-0813">Transport</keyword>
<dbReference type="RefSeq" id="WP_013121523.1">
    <property type="nucleotide sequence ID" value="NC_014152.1"/>
</dbReference>
<dbReference type="STRING" id="635013.TherJR_2697"/>
<dbReference type="GO" id="GO:0015450">
    <property type="term" value="F:protein-transporting ATPase activity"/>
    <property type="evidence" value="ECO:0007669"/>
    <property type="project" value="UniProtKB-UniRule"/>
</dbReference>
<dbReference type="GO" id="GO:0065002">
    <property type="term" value="P:intracellular protein transmembrane transport"/>
    <property type="evidence" value="ECO:0007669"/>
    <property type="project" value="TreeGrafter"/>
</dbReference>
<dbReference type="Pfam" id="PF03840">
    <property type="entry name" value="SecG"/>
    <property type="match status" value="1"/>
</dbReference>
<keyword evidence="4 10" id="KW-1003">Cell membrane</keyword>
<keyword evidence="5 10" id="KW-0812">Transmembrane</keyword>
<evidence type="ECO:0000256" key="6">
    <source>
        <dbReference type="ARBA" id="ARBA00022927"/>
    </source>
</evidence>
<evidence type="ECO:0000256" key="3">
    <source>
        <dbReference type="ARBA" id="ARBA00022448"/>
    </source>
</evidence>
<dbReference type="GO" id="GO:0043952">
    <property type="term" value="P:protein transport by the Sec complex"/>
    <property type="evidence" value="ECO:0007669"/>
    <property type="project" value="TreeGrafter"/>
</dbReference>
<organism evidence="11 12">
    <name type="scientific">Thermincola potens (strain JR)</name>
    <dbReference type="NCBI Taxonomy" id="635013"/>
    <lineage>
        <taxon>Bacteria</taxon>
        <taxon>Bacillati</taxon>
        <taxon>Bacillota</taxon>
        <taxon>Clostridia</taxon>
        <taxon>Eubacteriales</taxon>
        <taxon>Thermincolaceae</taxon>
        <taxon>Thermincola</taxon>
    </lineage>
</organism>
<comment type="similarity">
    <text evidence="2 10">Belongs to the SecG family.</text>
</comment>
<evidence type="ECO:0000256" key="4">
    <source>
        <dbReference type="ARBA" id="ARBA00022475"/>
    </source>
</evidence>
<keyword evidence="7 10" id="KW-1133">Transmembrane helix</keyword>
<evidence type="ECO:0000313" key="12">
    <source>
        <dbReference type="Proteomes" id="UP000002377"/>
    </source>
</evidence>
<proteinExistence type="inferred from homology"/>
<evidence type="ECO:0000256" key="8">
    <source>
        <dbReference type="ARBA" id="ARBA00023010"/>
    </source>
</evidence>
<dbReference type="PANTHER" id="PTHR34182:SF1">
    <property type="entry name" value="PROTEIN-EXPORT MEMBRANE PROTEIN SECG"/>
    <property type="match status" value="1"/>
</dbReference>
<protein>
    <recommendedName>
        <fullName evidence="10">Protein-export membrane protein SecG</fullName>
    </recommendedName>
</protein>
<evidence type="ECO:0000256" key="10">
    <source>
        <dbReference type="RuleBase" id="RU365087"/>
    </source>
</evidence>
<accession>D5XC80</accession>